<accession>A0A3B1BIT8</accession>
<protein>
    <submittedName>
        <fullName evidence="7">Outer membrane beta-barrel assembly protein BamD</fullName>
    </submittedName>
</protein>
<proteinExistence type="inferred from homology"/>
<dbReference type="CDD" id="cd15830">
    <property type="entry name" value="BamD"/>
    <property type="match status" value="1"/>
</dbReference>
<keyword evidence="3" id="KW-0564">Palmitate</keyword>
<dbReference type="InterPro" id="IPR017689">
    <property type="entry name" value="BamD"/>
</dbReference>
<sequence>MLTTLLLGGCASTLDDSSKWSAELLYSEAKAALRSSDYESAIKHFETLEAKYPFGKYAEQAQLDTAYAYYKFEEPDSAIAAADRFIKLHPRHPSVDYAYYLRGLASASKKDNPLDFAVTIDSSLLDPSSARQSFNYFNQLVQRFPDSRYVQDAIRHMKILREHLAEHEIHVARYYLKRHAYVAAAKRATFVLGTYPRSPTIPSALDILITAYEALDLQDLAADARRVKELNYPSAQKTTQSAIGFGL</sequence>
<feature type="domain" description="Outer membrane lipoprotein BamD-like" evidence="6">
    <location>
        <begin position="22"/>
        <end position="224"/>
    </location>
</feature>
<dbReference type="PANTHER" id="PTHR37423:SF1">
    <property type="entry name" value="OUTER MEMBRANE PROTEIN ASSEMBLY FACTOR BAMD"/>
    <property type="match status" value="1"/>
</dbReference>
<evidence type="ECO:0000256" key="1">
    <source>
        <dbReference type="ARBA" id="ARBA00022729"/>
    </source>
</evidence>
<keyword evidence="2" id="KW-0472">Membrane</keyword>
<evidence type="ECO:0000259" key="6">
    <source>
        <dbReference type="Pfam" id="PF13525"/>
    </source>
</evidence>
<dbReference type="InterPro" id="IPR011990">
    <property type="entry name" value="TPR-like_helical_dom_sf"/>
</dbReference>
<keyword evidence="1" id="KW-0732">Signal</keyword>
<dbReference type="EMBL" id="UOFU01000392">
    <property type="protein sequence ID" value="VAX04767.1"/>
    <property type="molecule type" value="Genomic_DNA"/>
</dbReference>
<organism evidence="7">
    <name type="scientific">hydrothermal vent metagenome</name>
    <dbReference type="NCBI Taxonomy" id="652676"/>
    <lineage>
        <taxon>unclassified sequences</taxon>
        <taxon>metagenomes</taxon>
        <taxon>ecological metagenomes</taxon>
    </lineage>
</organism>
<dbReference type="PANTHER" id="PTHR37423">
    <property type="entry name" value="SOLUBLE LYTIC MUREIN TRANSGLYCOSYLASE-RELATED"/>
    <property type="match status" value="1"/>
</dbReference>
<evidence type="ECO:0000313" key="7">
    <source>
        <dbReference type="EMBL" id="VAX04767.1"/>
    </source>
</evidence>
<gene>
    <name evidence="7" type="ORF">MNBD_GAMMA20-779</name>
</gene>
<dbReference type="GO" id="GO:0051205">
    <property type="term" value="P:protein insertion into membrane"/>
    <property type="evidence" value="ECO:0007669"/>
    <property type="project" value="TreeGrafter"/>
</dbReference>
<name>A0A3B1BIT8_9ZZZZ</name>
<dbReference type="InterPro" id="IPR039565">
    <property type="entry name" value="BamD-like"/>
</dbReference>
<dbReference type="SUPFAM" id="SSF48452">
    <property type="entry name" value="TPR-like"/>
    <property type="match status" value="1"/>
</dbReference>
<dbReference type="NCBIfam" id="TIGR03302">
    <property type="entry name" value="OM_YfiO"/>
    <property type="match status" value="1"/>
</dbReference>
<dbReference type="Gene3D" id="1.25.40.10">
    <property type="entry name" value="Tetratricopeptide repeat domain"/>
    <property type="match status" value="1"/>
</dbReference>
<evidence type="ECO:0000256" key="2">
    <source>
        <dbReference type="ARBA" id="ARBA00023136"/>
    </source>
</evidence>
<reference evidence="7" key="1">
    <citation type="submission" date="2018-06" db="EMBL/GenBank/DDBJ databases">
        <authorList>
            <person name="Zhirakovskaya E."/>
        </authorList>
    </citation>
    <scope>NUCLEOTIDE SEQUENCE</scope>
</reference>
<dbReference type="HAMAP" id="MF_00922">
    <property type="entry name" value="OM_assembly_BamD"/>
    <property type="match status" value="1"/>
</dbReference>
<dbReference type="Pfam" id="PF13525">
    <property type="entry name" value="YfiO"/>
    <property type="match status" value="1"/>
</dbReference>
<evidence type="ECO:0000256" key="3">
    <source>
        <dbReference type="ARBA" id="ARBA00023139"/>
    </source>
</evidence>
<keyword evidence="4" id="KW-0998">Cell outer membrane</keyword>
<keyword evidence="5" id="KW-0449">Lipoprotein</keyword>
<dbReference type="GO" id="GO:1990063">
    <property type="term" value="C:Bam protein complex"/>
    <property type="evidence" value="ECO:0007669"/>
    <property type="project" value="TreeGrafter"/>
</dbReference>
<evidence type="ECO:0000256" key="5">
    <source>
        <dbReference type="ARBA" id="ARBA00023288"/>
    </source>
</evidence>
<evidence type="ECO:0000256" key="4">
    <source>
        <dbReference type="ARBA" id="ARBA00023237"/>
    </source>
</evidence>
<dbReference type="AlphaFoldDB" id="A0A3B1BIT8"/>